<dbReference type="AlphaFoldDB" id="A0A5C1QPS6"/>
<dbReference type="InterPro" id="IPR050223">
    <property type="entry name" value="D-isomer_2-hydroxyacid_DH"/>
</dbReference>
<reference evidence="4 5" key="1">
    <citation type="submission" date="2019-02" db="EMBL/GenBank/DDBJ databases">
        <title>Complete Genome Sequence and Methylome Analysis of free living Spirochaetas.</title>
        <authorList>
            <person name="Fomenkov A."/>
            <person name="Dubinina G."/>
            <person name="Leshcheva N."/>
            <person name="Mikheeva N."/>
            <person name="Grabovich M."/>
            <person name="Vincze T."/>
            <person name="Roberts R.J."/>
        </authorList>
    </citation>
    <scope>NUCLEOTIDE SEQUENCE [LARGE SCALE GENOMIC DNA]</scope>
    <source>
        <strain evidence="4 5">K2</strain>
    </source>
</reference>
<dbReference type="Pfam" id="PF02826">
    <property type="entry name" value="2-Hacid_dh_C"/>
    <property type="match status" value="1"/>
</dbReference>
<dbReference type="EMBL" id="CP036150">
    <property type="protein sequence ID" value="QEN08122.1"/>
    <property type="molecule type" value="Genomic_DNA"/>
</dbReference>
<keyword evidence="5" id="KW-1185">Reference proteome</keyword>
<evidence type="ECO:0000313" key="5">
    <source>
        <dbReference type="Proteomes" id="UP000324209"/>
    </source>
</evidence>
<proteinExistence type="predicted"/>
<dbReference type="GO" id="GO:0005829">
    <property type="term" value="C:cytosol"/>
    <property type="evidence" value="ECO:0007669"/>
    <property type="project" value="TreeGrafter"/>
</dbReference>
<dbReference type="OrthoDB" id="9805416at2"/>
<dbReference type="Proteomes" id="UP000324209">
    <property type="component" value="Chromosome"/>
</dbReference>
<dbReference type="SUPFAM" id="SSF51735">
    <property type="entry name" value="NAD(P)-binding Rossmann-fold domains"/>
    <property type="match status" value="1"/>
</dbReference>
<protein>
    <submittedName>
        <fullName evidence="4">Hydroxyacid dehydrogenase</fullName>
    </submittedName>
</protein>
<feature type="domain" description="D-isomer specific 2-hydroxyacid dehydrogenase NAD-binding" evidence="3">
    <location>
        <begin position="115"/>
        <end position="292"/>
    </location>
</feature>
<gene>
    <name evidence="4" type="ORF">EXM22_09025</name>
</gene>
<dbReference type="PANTHER" id="PTHR10996">
    <property type="entry name" value="2-HYDROXYACID DEHYDROGENASE-RELATED"/>
    <property type="match status" value="1"/>
</dbReference>
<dbReference type="Gene3D" id="3.40.50.720">
    <property type="entry name" value="NAD(P)-binding Rossmann-like Domain"/>
    <property type="match status" value="2"/>
</dbReference>
<evidence type="ECO:0000256" key="1">
    <source>
        <dbReference type="ARBA" id="ARBA00023002"/>
    </source>
</evidence>
<dbReference type="GO" id="GO:0016618">
    <property type="term" value="F:hydroxypyruvate reductase [NAD(P)H] activity"/>
    <property type="evidence" value="ECO:0007669"/>
    <property type="project" value="TreeGrafter"/>
</dbReference>
<evidence type="ECO:0000256" key="2">
    <source>
        <dbReference type="ARBA" id="ARBA00023027"/>
    </source>
</evidence>
<accession>A0A5C1QPS6</accession>
<keyword evidence="1" id="KW-0560">Oxidoreductase</keyword>
<evidence type="ECO:0000259" key="3">
    <source>
        <dbReference type="Pfam" id="PF02826"/>
    </source>
</evidence>
<sequence>MDKKKVVAAPHPQRLDLIFPGKLMAQLKKMVQLEFLGDGPVDYQRLDEHLDGAVALIGQMDLPAERLKKAPDLKAIFNVEGNFYQNIDYDYCFKKNIHVLNCGGAYSQAVAEMSLGMALDLCRGITREDRRFREGQEVYLADGCRDSLLLSGSEVGFIGFGNLGRAMVKLLEPFHCSVKIFDPWIPDSIIEEAGCIPATLDEVLKTTRFIFVFAGVTKENQGFLNRKKLEMIHKDAFFLLMSRAAVVDFEALCELTAQGAFTAATDVFPIEPLAVSHPARNNDHLLLSAHRAGGIPQAFSLIGRMVLDDMDLILRGLPPVRMQRAQWETVKSFASKPAG</sequence>
<dbReference type="InterPro" id="IPR036291">
    <property type="entry name" value="NAD(P)-bd_dom_sf"/>
</dbReference>
<dbReference type="GO" id="GO:0030267">
    <property type="term" value="F:glyoxylate reductase (NADPH) activity"/>
    <property type="evidence" value="ECO:0007669"/>
    <property type="project" value="TreeGrafter"/>
</dbReference>
<name>A0A5C1QPS6_9SPIO</name>
<dbReference type="InterPro" id="IPR006140">
    <property type="entry name" value="D-isomer_DH_NAD-bd"/>
</dbReference>
<dbReference type="PANTHER" id="PTHR10996:SF178">
    <property type="entry name" value="2-HYDROXYACID DEHYDROGENASE YGL185C-RELATED"/>
    <property type="match status" value="1"/>
</dbReference>
<dbReference type="GO" id="GO:0051287">
    <property type="term" value="F:NAD binding"/>
    <property type="evidence" value="ECO:0007669"/>
    <property type="project" value="InterPro"/>
</dbReference>
<evidence type="ECO:0000313" key="4">
    <source>
        <dbReference type="EMBL" id="QEN08122.1"/>
    </source>
</evidence>
<dbReference type="KEGG" id="ock:EXM22_09025"/>
<keyword evidence="2" id="KW-0520">NAD</keyword>
<dbReference type="SUPFAM" id="SSF52283">
    <property type="entry name" value="Formate/glycerate dehydrogenase catalytic domain-like"/>
    <property type="match status" value="1"/>
</dbReference>
<dbReference type="RefSeq" id="WP_149486202.1">
    <property type="nucleotide sequence ID" value="NZ_CP036150.1"/>
</dbReference>
<organism evidence="4 5">
    <name type="scientific">Oceanispirochaeta crateris</name>
    <dbReference type="NCBI Taxonomy" id="2518645"/>
    <lineage>
        <taxon>Bacteria</taxon>
        <taxon>Pseudomonadati</taxon>
        <taxon>Spirochaetota</taxon>
        <taxon>Spirochaetia</taxon>
        <taxon>Spirochaetales</taxon>
        <taxon>Spirochaetaceae</taxon>
        <taxon>Oceanispirochaeta</taxon>
    </lineage>
</organism>